<protein>
    <submittedName>
        <fullName evidence="10">Putative MFS transporter, AGZA family, xanthine/uracil permease</fullName>
    </submittedName>
</protein>
<dbReference type="GO" id="GO:0005345">
    <property type="term" value="F:purine nucleobase transmembrane transporter activity"/>
    <property type="evidence" value="ECO:0007669"/>
    <property type="project" value="TreeGrafter"/>
</dbReference>
<evidence type="ECO:0000256" key="9">
    <source>
        <dbReference type="SAM" id="Phobius"/>
    </source>
</evidence>
<evidence type="ECO:0000256" key="1">
    <source>
        <dbReference type="ARBA" id="ARBA00004651"/>
    </source>
</evidence>
<proteinExistence type="inferred from homology"/>
<evidence type="ECO:0000313" key="11">
    <source>
        <dbReference type="Proteomes" id="UP000184694"/>
    </source>
</evidence>
<evidence type="ECO:0000256" key="8">
    <source>
        <dbReference type="PIRNR" id="PIRNR005353"/>
    </source>
</evidence>
<accession>A0A1N6FQV1</accession>
<name>A0A1N6FQV1_9BACT</name>
<keyword evidence="4 8" id="KW-1003">Cell membrane</keyword>
<dbReference type="InterPro" id="IPR006043">
    <property type="entry name" value="NCS2"/>
</dbReference>
<feature type="transmembrane region" description="Helical" evidence="9">
    <location>
        <begin position="138"/>
        <end position="159"/>
    </location>
</feature>
<evidence type="ECO:0000256" key="4">
    <source>
        <dbReference type="ARBA" id="ARBA00022475"/>
    </source>
</evidence>
<dbReference type="GO" id="GO:0005886">
    <property type="term" value="C:plasma membrane"/>
    <property type="evidence" value="ECO:0007669"/>
    <property type="project" value="UniProtKB-SubCell"/>
</dbReference>
<feature type="transmembrane region" description="Helical" evidence="9">
    <location>
        <begin position="197"/>
        <end position="214"/>
    </location>
</feature>
<dbReference type="InterPro" id="IPR045018">
    <property type="entry name" value="Azg-like"/>
</dbReference>
<keyword evidence="5 8" id="KW-0812">Transmembrane</keyword>
<organism evidence="10 11">
    <name type="scientific">Halodesulfovibrio marinisediminis DSM 17456</name>
    <dbReference type="NCBI Taxonomy" id="1121457"/>
    <lineage>
        <taxon>Bacteria</taxon>
        <taxon>Pseudomonadati</taxon>
        <taxon>Thermodesulfobacteriota</taxon>
        <taxon>Desulfovibrionia</taxon>
        <taxon>Desulfovibrionales</taxon>
        <taxon>Desulfovibrionaceae</taxon>
        <taxon>Halodesulfovibrio</taxon>
    </lineage>
</organism>
<feature type="transmembrane region" description="Helical" evidence="9">
    <location>
        <begin position="332"/>
        <end position="358"/>
    </location>
</feature>
<evidence type="ECO:0000256" key="6">
    <source>
        <dbReference type="ARBA" id="ARBA00022989"/>
    </source>
</evidence>
<feature type="transmembrane region" description="Helical" evidence="9">
    <location>
        <begin position="248"/>
        <end position="270"/>
    </location>
</feature>
<feature type="transmembrane region" description="Helical" evidence="9">
    <location>
        <begin position="419"/>
        <end position="436"/>
    </location>
</feature>
<gene>
    <name evidence="10" type="ORF">SAMN02745161_1452</name>
</gene>
<evidence type="ECO:0000256" key="2">
    <source>
        <dbReference type="ARBA" id="ARBA00005697"/>
    </source>
</evidence>
<comment type="subcellular location">
    <subcellularLocation>
        <location evidence="1 8">Cell membrane</location>
        <topology evidence="1 8">Multi-pass membrane protein</topology>
    </subcellularLocation>
</comment>
<dbReference type="RefSeq" id="WP_217694174.1">
    <property type="nucleotide sequence ID" value="NZ_FSRG01000004.1"/>
</dbReference>
<dbReference type="EMBL" id="FSRG01000004">
    <property type="protein sequence ID" value="SIN97581.1"/>
    <property type="molecule type" value="Genomic_DNA"/>
</dbReference>
<evidence type="ECO:0000256" key="5">
    <source>
        <dbReference type="ARBA" id="ARBA00022692"/>
    </source>
</evidence>
<feature type="transmembrane region" description="Helical" evidence="9">
    <location>
        <begin position="290"/>
        <end position="312"/>
    </location>
</feature>
<keyword evidence="7 8" id="KW-0472">Membrane</keyword>
<feature type="transmembrane region" description="Helical" evidence="9">
    <location>
        <begin position="171"/>
        <end position="190"/>
    </location>
</feature>
<keyword evidence="3 8" id="KW-0813">Transport</keyword>
<dbReference type="InterPro" id="IPR026033">
    <property type="entry name" value="Azg-like_bact_archaea"/>
</dbReference>
<keyword evidence="6 8" id="KW-1133">Transmembrane helix</keyword>
<dbReference type="STRING" id="1121457.SAMN02745161_1452"/>
<dbReference type="Pfam" id="PF00860">
    <property type="entry name" value="Xan_ur_permease"/>
    <property type="match status" value="1"/>
</dbReference>
<dbReference type="PANTHER" id="PTHR43337:SF1">
    <property type="entry name" value="XANTHINE_URACIL PERMEASE C887.17-RELATED"/>
    <property type="match status" value="1"/>
</dbReference>
<evidence type="ECO:0000313" key="10">
    <source>
        <dbReference type="EMBL" id="SIN97581.1"/>
    </source>
</evidence>
<feature type="transmembrane region" description="Helical" evidence="9">
    <location>
        <begin position="23"/>
        <end position="47"/>
    </location>
</feature>
<dbReference type="Proteomes" id="UP000184694">
    <property type="component" value="Unassembled WGS sequence"/>
</dbReference>
<feature type="transmembrane region" description="Helical" evidence="9">
    <location>
        <begin position="379"/>
        <end position="407"/>
    </location>
</feature>
<keyword evidence="11" id="KW-1185">Reference proteome</keyword>
<evidence type="ECO:0000256" key="3">
    <source>
        <dbReference type="ARBA" id="ARBA00022448"/>
    </source>
</evidence>
<feature type="transmembrane region" description="Helical" evidence="9">
    <location>
        <begin position="54"/>
        <end position="79"/>
    </location>
</feature>
<dbReference type="PIRSF" id="PIRSF005353">
    <property type="entry name" value="PbuG"/>
    <property type="match status" value="1"/>
</dbReference>
<comment type="similarity">
    <text evidence="2 8">Belongs to the nucleobase:cation symporter-2 (NCS2) (TC 2.A.40) family. Azg-like subfamily.</text>
</comment>
<reference evidence="11" key="1">
    <citation type="submission" date="2016-11" db="EMBL/GenBank/DDBJ databases">
        <authorList>
            <person name="Varghese N."/>
            <person name="Submissions S."/>
        </authorList>
    </citation>
    <scope>NUCLEOTIDE SEQUENCE [LARGE SCALE GENOMIC DNA]</scope>
    <source>
        <strain evidence="11">DSM 17456</strain>
    </source>
</reference>
<dbReference type="PANTHER" id="PTHR43337">
    <property type="entry name" value="XANTHINE/URACIL PERMEASE C887.17-RELATED"/>
    <property type="match status" value="1"/>
</dbReference>
<dbReference type="AlphaFoldDB" id="A0A1N6FQV1"/>
<evidence type="ECO:0000256" key="7">
    <source>
        <dbReference type="ARBA" id="ARBA00023136"/>
    </source>
</evidence>
<sequence length="437" mass="46008">MSKGFLERMFKLSEHGTTVSTEVTAGLTTFMTMAYILAVNPAILGAAGMDPAAVFTASAVSAVVGTLIMAIFANLPFALAPGMGLNAFFAYTVVLTMGYSWQTALTAVFLEGVIFIILTGTNIREAIVNSIPVNLKRAISAGIGFFIALIGFKSAGIVVPYEPTLVTVGNIASAGPMVCIIGLIIIGVLFSKKVKGALLIGMLVATVVGIPLGVTDLSTFSTDHLFSIPSLSPLFMQLDFSNVFSLDMLIILFTFLFVDMFDTVGTLIGVTAKANMLDERGRVPNAKQALFADAIATTAGACLGTSTVTTFVESAAGVAEGGRTGLTALTTAGMFALALLVAPIFLVIPAQATAPALITVGMFMMSPIREIDLDDYTEAIPAFLCIVMMPYTFSIAEGIIFGLTSYVVLKLLTGRRSEIPNLAYILVGLFVLKFMMH</sequence>
<feature type="transmembrane region" description="Helical" evidence="9">
    <location>
        <begin position="99"/>
        <end position="118"/>
    </location>
</feature>